<dbReference type="InterPro" id="IPR011527">
    <property type="entry name" value="ABC1_TM_dom"/>
</dbReference>
<dbReference type="InterPro" id="IPR003439">
    <property type="entry name" value="ABC_transporter-like_ATP-bd"/>
</dbReference>
<dbReference type="VEuPathDB" id="FungiDB:CJI96_0001860"/>
<dbReference type="EMBL" id="LGST01000016">
    <property type="protein sequence ID" value="KNE01046.1"/>
    <property type="molecule type" value="Genomic_DNA"/>
</dbReference>
<dbReference type="InterPro" id="IPR027417">
    <property type="entry name" value="P-loop_NTPase"/>
</dbReference>
<organism evidence="12 13">
    <name type="scientific">Candidozyma auris</name>
    <name type="common">Yeast</name>
    <name type="synonym">Candida auris</name>
    <dbReference type="NCBI Taxonomy" id="498019"/>
    <lineage>
        <taxon>Eukaryota</taxon>
        <taxon>Fungi</taxon>
        <taxon>Dikarya</taxon>
        <taxon>Ascomycota</taxon>
        <taxon>Saccharomycotina</taxon>
        <taxon>Pichiomycetes</taxon>
        <taxon>Metschnikowiaceae</taxon>
        <taxon>Candidozyma</taxon>
    </lineage>
</organism>
<dbReference type="Proteomes" id="UP000037122">
    <property type="component" value="Unassembled WGS sequence"/>
</dbReference>
<dbReference type="Gene3D" id="3.40.50.300">
    <property type="entry name" value="P-loop containing nucleotide triphosphate hydrolases"/>
    <property type="match status" value="2"/>
</dbReference>
<dbReference type="InterPro" id="IPR017871">
    <property type="entry name" value="ABC_transporter-like_CS"/>
</dbReference>
<comment type="subcellular location">
    <subcellularLocation>
        <location evidence="1">Membrane</location>
        <topology evidence="1">Multi-pass membrane protein</topology>
    </subcellularLocation>
</comment>
<dbReference type="Pfam" id="PF00005">
    <property type="entry name" value="ABC_tran"/>
    <property type="match status" value="2"/>
</dbReference>
<evidence type="ECO:0000313" key="13">
    <source>
        <dbReference type="Proteomes" id="UP000037122"/>
    </source>
</evidence>
<dbReference type="GO" id="GO:0016887">
    <property type="term" value="F:ATP hydrolysis activity"/>
    <property type="evidence" value="ECO:0007669"/>
    <property type="project" value="InterPro"/>
</dbReference>
<feature type="transmembrane region" description="Helical" evidence="9">
    <location>
        <begin position="283"/>
        <end position="305"/>
    </location>
</feature>
<keyword evidence="7 9" id="KW-1133">Transmembrane helix</keyword>
<dbReference type="PROSITE" id="PS50929">
    <property type="entry name" value="ABC_TM1F"/>
    <property type="match status" value="2"/>
</dbReference>
<reference evidence="13" key="1">
    <citation type="journal article" date="2015" name="BMC Genomics">
        <title>Draft genome of a commonly misdiagnosed multidrug resistant pathogen Candida auris.</title>
        <authorList>
            <person name="Chatterjee S."/>
            <person name="Alampalli S.V."/>
            <person name="Nageshan R.K."/>
            <person name="Chettiar S.T."/>
            <person name="Joshi S."/>
            <person name="Tatu U.S."/>
        </authorList>
    </citation>
    <scope>NUCLEOTIDE SEQUENCE [LARGE SCALE GENOMIC DNA]</scope>
    <source>
        <strain evidence="13">6684</strain>
    </source>
</reference>
<evidence type="ECO:0000259" key="10">
    <source>
        <dbReference type="PROSITE" id="PS50893"/>
    </source>
</evidence>
<feature type="transmembrane region" description="Helical" evidence="9">
    <location>
        <begin position="966"/>
        <end position="987"/>
    </location>
</feature>
<dbReference type="GO" id="GO:0008559">
    <property type="term" value="F:ABC-type xenobiotic transporter activity"/>
    <property type="evidence" value="ECO:0007669"/>
    <property type="project" value="TreeGrafter"/>
</dbReference>
<comment type="caution">
    <text evidence="12">The sequence shown here is derived from an EMBL/GenBank/DDBJ whole genome shotgun (WGS) entry which is preliminary data.</text>
</comment>
<evidence type="ECO:0000256" key="8">
    <source>
        <dbReference type="ARBA" id="ARBA00023136"/>
    </source>
</evidence>
<keyword evidence="3" id="KW-0813">Transport</keyword>
<dbReference type="VEuPathDB" id="FungiDB:QG37_01920"/>
<dbReference type="SUPFAM" id="SSF90123">
    <property type="entry name" value="ABC transporter transmembrane region"/>
    <property type="match status" value="2"/>
</dbReference>
<dbReference type="InterPro" id="IPR036640">
    <property type="entry name" value="ABC1_TM_sf"/>
</dbReference>
<evidence type="ECO:0000256" key="7">
    <source>
        <dbReference type="ARBA" id="ARBA00022989"/>
    </source>
</evidence>
<protein>
    <recommendedName>
        <fullName evidence="14">Oligomycin resistance ATP-dependent permease YOR1</fullName>
    </recommendedName>
</protein>
<dbReference type="PROSITE" id="PS00211">
    <property type="entry name" value="ABC_TRANSPORTER_1"/>
    <property type="match status" value="2"/>
</dbReference>
<dbReference type="SMART" id="SM00382">
    <property type="entry name" value="AAA"/>
    <property type="match status" value="2"/>
</dbReference>
<keyword evidence="6" id="KW-0067">ATP-binding</keyword>
<dbReference type="InterPro" id="IPR050173">
    <property type="entry name" value="ABC_transporter_C-like"/>
</dbReference>
<dbReference type="PANTHER" id="PTHR24223">
    <property type="entry name" value="ATP-BINDING CASSETTE SUB-FAMILY C"/>
    <property type="match status" value="1"/>
</dbReference>
<name>A0A0L0P4V5_CANAR</name>
<dbReference type="FunFam" id="3.40.50.300:FF:001750">
    <property type="entry name" value="ATP-binding cassette transporter"/>
    <property type="match status" value="1"/>
</dbReference>
<dbReference type="CDD" id="cd03250">
    <property type="entry name" value="ABCC_MRP_domain1"/>
    <property type="match status" value="1"/>
</dbReference>
<gene>
    <name evidence="12" type="ORF">QG37_01920</name>
</gene>
<evidence type="ECO:0000256" key="5">
    <source>
        <dbReference type="ARBA" id="ARBA00022741"/>
    </source>
</evidence>
<feature type="domain" description="ABC transmembrane type-1" evidence="11">
    <location>
        <begin position="853"/>
        <end position="1129"/>
    </location>
</feature>
<dbReference type="GO" id="GO:0005886">
    <property type="term" value="C:plasma membrane"/>
    <property type="evidence" value="ECO:0007669"/>
    <property type="project" value="TreeGrafter"/>
</dbReference>
<dbReference type="Gene3D" id="1.20.1560.10">
    <property type="entry name" value="ABC transporter type 1, transmembrane domain"/>
    <property type="match status" value="2"/>
</dbReference>
<feature type="domain" description="ABC transporter" evidence="10">
    <location>
        <begin position="532"/>
        <end position="756"/>
    </location>
</feature>
<feature type="transmembrane region" description="Helical" evidence="9">
    <location>
        <begin position="253"/>
        <end position="277"/>
    </location>
</feature>
<feature type="domain" description="ABC transporter" evidence="10">
    <location>
        <begin position="1167"/>
        <end position="1414"/>
    </location>
</feature>
<evidence type="ECO:0000259" key="11">
    <source>
        <dbReference type="PROSITE" id="PS50929"/>
    </source>
</evidence>
<evidence type="ECO:0000313" key="12">
    <source>
        <dbReference type="EMBL" id="KNE01046.1"/>
    </source>
</evidence>
<feature type="transmembrane region" description="Helical" evidence="9">
    <location>
        <begin position="1072"/>
        <end position="1096"/>
    </location>
</feature>
<feature type="transmembrane region" description="Helical" evidence="9">
    <location>
        <begin position="365"/>
        <end position="388"/>
    </location>
</feature>
<evidence type="ECO:0000256" key="9">
    <source>
        <dbReference type="SAM" id="Phobius"/>
    </source>
</evidence>
<dbReference type="VEuPathDB" id="FungiDB:CJJ09_000782"/>
<accession>A0A0L0P4V5</accession>
<dbReference type="PANTHER" id="PTHR24223:SF456">
    <property type="entry name" value="MULTIDRUG RESISTANCE-ASSOCIATED PROTEIN LETHAL(2)03659"/>
    <property type="match status" value="1"/>
</dbReference>
<keyword evidence="8 9" id="KW-0472">Membrane</keyword>
<feature type="domain" description="ABC transmembrane type-1" evidence="11">
    <location>
        <begin position="140"/>
        <end position="424"/>
    </location>
</feature>
<dbReference type="CDD" id="cd18597">
    <property type="entry name" value="ABC_6TM_YOR1_D1_like"/>
    <property type="match status" value="1"/>
</dbReference>
<evidence type="ECO:0000256" key="6">
    <source>
        <dbReference type="ARBA" id="ARBA00022840"/>
    </source>
</evidence>
<dbReference type="VEuPathDB" id="FungiDB:CJI97_003398"/>
<dbReference type="SUPFAM" id="SSF52540">
    <property type="entry name" value="P-loop containing nucleoside triphosphate hydrolases"/>
    <property type="match status" value="2"/>
</dbReference>
<dbReference type="VEuPathDB" id="FungiDB:CJJ07_000883"/>
<dbReference type="CDD" id="cd18606">
    <property type="entry name" value="ABC_6TM_YOR1_D2_like"/>
    <property type="match status" value="1"/>
</dbReference>
<dbReference type="PROSITE" id="PS50893">
    <property type="entry name" value="ABC_TRANSPORTER_2"/>
    <property type="match status" value="2"/>
</dbReference>
<feature type="transmembrane region" description="Helical" evidence="9">
    <location>
        <begin position="888"/>
        <end position="913"/>
    </location>
</feature>
<feature type="transmembrane region" description="Helical" evidence="9">
    <location>
        <begin position="408"/>
        <end position="430"/>
    </location>
</feature>
<sequence>MERPPQKRLLTPFLLKKVPPVPYEDERVEFPKSPNIFSTIFFWWLHPVMATGYKRTLDTPDLFKVNDDNRVETLTRKFEDIFMRRLQRAQDAHIAAKRKKRHEGPGISSVPPEVDLQDFVPPKFLCLWSILETFRWQYGLACLYNTLANTASVCNPLLSKKLIRFVEMHALGLDSAVGKGVGYAIGASCMVLTLGILINHGFYNAMLTGAQVKGVLTKAFLDKTFRLSDRSKHEYPISKITSMMGTDLARIDFALGFQPFLVSFPVPMAVAIGILIWNIGAPALVGIGLVWLFLLCIIVFTGKLFQYRKKANKYTDARVKYIKEVLNNLKIIKFYSWEEPYDDAISTNRKKEMNIIYKMQIGRNVIVSLSMCLTLFASMGSFLVLYATSGSTKDPASLFSSISLFNSLAQQVIMVPLALATGSDALVGILRAGQFLAAEEVDKDATAVYALPETREVMDKENLAITVTKASFEWETFEDASDENPNEKKEGVSKKVNTGTNLNAETAIDEETPIDEKLTLSTNTVKESEVEQKLTTISTKASTMEATIFSGLKDIDFSVAKGEFVVITGLIGSGKTSLLNALAGFMKRTDGHVDVNGSLLLCENPWIQNATVKDNILFGEEFDQEIYDAVVYACSLESDLAILPAGDQTEIGERGINLSGGQKARINLARAVYANKDIILLDDVLSAVDARVGKHIMNNCILGLLKEKTRILATHQLSLIGAADRIIFLNGDGTIQVGTFEEMRRTNPGFDHLMNFSSEAAGDDEEEEEEAKAPLESLEIVEEREMIERQLSKRQSTIQDEEAEHRDFKVNEKEDGRLVMQEGRAVNRIKWIVYKNYIKYGSGIFKYYSSVPIILTLTVIAIFCQLFTNTWLTFWSDFKFKGKDNGFYIGFYVMFTVLSFIFLASEFIIVAYMTNEAAKTLNLLAVSRVLRAPMSFMDITPMGRILNRFTKDTDTLDNEIGNQVRMVIYFLSSIVGVIVLCCVYLPWFLIAVPFLGAIFVAVSNFYQASAREIKRLEATQRSFVYNNFNETLSGMNTIKAYKAQERFKTKNATFINNMNEAYYLTVANQRWLAIHLDIVATLFAFIICFLCVFRVFSIGASATGLLLSYVLQIAGQLSMLIRTYTQLENEMNSVERLCEYAFHLEQEAPATYANSTLPSTWPQEGQVSFINASLAYRAGLPNVLKSINMDIKPKEKIGICGRTGAGKSSIMTALFRLSELNEGRIEIDGVDISKIGLKELRTKLSIIPQDPVLFRGTIRKNLDPFGASEDNVLWDAMRRAGLIEKSKLEMIKSQTKQSENLYKFHLDREVEDDGSNFSLGERQLISFARALVRGSKILILDEATSSVDYETDSKIQETIKREFTECTILCIAHRLKTILNYDRILVLDKGEIKEFDTPWNLFNLKNSIFQQMCEKSNITRDDFL</sequence>
<comment type="similarity">
    <text evidence="2">Belongs to the ABC transporter superfamily. ABCC family. Conjugate transporter (TC 3.A.1.208) subfamily.</text>
</comment>
<dbReference type="FunFam" id="3.40.50.300:FF:000565">
    <property type="entry name" value="ABC bile acid transporter"/>
    <property type="match status" value="1"/>
</dbReference>
<dbReference type="FunFam" id="1.20.1560.10:FF:000010">
    <property type="entry name" value="Multidrug resistance-associated ABC transporter"/>
    <property type="match status" value="1"/>
</dbReference>
<evidence type="ECO:0000256" key="3">
    <source>
        <dbReference type="ARBA" id="ARBA00022448"/>
    </source>
</evidence>
<proteinExistence type="inferred from homology"/>
<keyword evidence="4 9" id="KW-0812">Transmembrane</keyword>
<evidence type="ECO:0000256" key="1">
    <source>
        <dbReference type="ARBA" id="ARBA00004141"/>
    </source>
</evidence>
<dbReference type="GO" id="GO:0005524">
    <property type="term" value="F:ATP binding"/>
    <property type="evidence" value="ECO:0007669"/>
    <property type="project" value="UniProtKB-KW"/>
</dbReference>
<dbReference type="Pfam" id="PF00664">
    <property type="entry name" value="ABC_membrane"/>
    <property type="match status" value="2"/>
</dbReference>
<dbReference type="VEuPathDB" id="FungiDB:B9J08_003323"/>
<dbReference type="InterPro" id="IPR003593">
    <property type="entry name" value="AAA+_ATPase"/>
</dbReference>
<evidence type="ECO:0000256" key="2">
    <source>
        <dbReference type="ARBA" id="ARBA00009726"/>
    </source>
</evidence>
<keyword evidence="5" id="KW-0547">Nucleotide-binding</keyword>
<feature type="transmembrane region" description="Helical" evidence="9">
    <location>
        <begin position="847"/>
        <end position="868"/>
    </location>
</feature>
<feature type="transmembrane region" description="Helical" evidence="9">
    <location>
        <begin position="1102"/>
        <end position="1121"/>
    </location>
</feature>
<evidence type="ECO:0000256" key="4">
    <source>
        <dbReference type="ARBA" id="ARBA00022692"/>
    </source>
</evidence>
<dbReference type="CDD" id="cd03244">
    <property type="entry name" value="ABCC_MRP_domain2"/>
    <property type="match status" value="1"/>
</dbReference>
<evidence type="ECO:0008006" key="14">
    <source>
        <dbReference type="Google" id="ProtNLM"/>
    </source>
</evidence>